<evidence type="ECO:0000256" key="3">
    <source>
        <dbReference type="ARBA" id="ARBA00022552"/>
    </source>
</evidence>
<dbReference type="GO" id="GO:0042274">
    <property type="term" value="P:ribosomal small subunit biogenesis"/>
    <property type="evidence" value="ECO:0007669"/>
    <property type="project" value="UniProtKB-UniRule"/>
</dbReference>
<comment type="function">
    <text evidence="5">An accessory protein needed during the final step in the assembly of 30S ribosomal subunit, possibly for assembly of the head region. Essential for efficient processing of 16S rRNA. May be needed both before and after RbfA during the maturation of 16S rRNA. It has affinity for free ribosomal 30S subunits but not for 70S ribosomes.</text>
</comment>
<evidence type="ECO:0000313" key="9">
    <source>
        <dbReference type="Proteomes" id="UP000315971"/>
    </source>
</evidence>
<keyword evidence="9" id="KW-1185">Reference proteome</keyword>
<organism evidence="8 9">
    <name type="scientific">Solitalea koreensis</name>
    <dbReference type="NCBI Taxonomy" id="543615"/>
    <lineage>
        <taxon>Bacteria</taxon>
        <taxon>Pseudomonadati</taxon>
        <taxon>Bacteroidota</taxon>
        <taxon>Sphingobacteriia</taxon>
        <taxon>Sphingobacteriales</taxon>
        <taxon>Sphingobacteriaceae</taxon>
        <taxon>Solitalea</taxon>
    </lineage>
</organism>
<dbReference type="InterPro" id="IPR056792">
    <property type="entry name" value="PRC_RimM"/>
</dbReference>
<comment type="domain">
    <text evidence="5">The PRC barrel domain binds ribosomal protein uS19.</text>
</comment>
<dbReference type="NCBIfam" id="TIGR02273">
    <property type="entry name" value="16S_RimM"/>
    <property type="match status" value="1"/>
</dbReference>
<dbReference type="Gene3D" id="2.40.30.60">
    <property type="entry name" value="RimM"/>
    <property type="match status" value="1"/>
</dbReference>
<dbReference type="OrthoDB" id="9810331at2"/>
<dbReference type="GO" id="GO:0005840">
    <property type="term" value="C:ribosome"/>
    <property type="evidence" value="ECO:0007669"/>
    <property type="project" value="InterPro"/>
</dbReference>
<dbReference type="AlphaFoldDB" id="A0A521C0N9"/>
<keyword evidence="3 5" id="KW-0698">rRNA processing</keyword>
<comment type="similarity">
    <text evidence="5">Belongs to the RimM family.</text>
</comment>
<feature type="domain" description="RimM N-terminal" evidence="6">
    <location>
        <begin position="8"/>
        <end position="88"/>
    </location>
</feature>
<comment type="subcellular location">
    <subcellularLocation>
        <location evidence="5">Cytoplasm</location>
    </subcellularLocation>
</comment>
<protein>
    <recommendedName>
        <fullName evidence="5">Ribosome maturation factor RimM</fullName>
    </recommendedName>
</protein>
<dbReference type="SUPFAM" id="SSF50346">
    <property type="entry name" value="PRC-barrel domain"/>
    <property type="match status" value="1"/>
</dbReference>
<dbReference type="HAMAP" id="MF_00014">
    <property type="entry name" value="Ribosome_mat_RimM"/>
    <property type="match status" value="1"/>
</dbReference>
<evidence type="ECO:0000256" key="1">
    <source>
        <dbReference type="ARBA" id="ARBA00022490"/>
    </source>
</evidence>
<keyword evidence="1 5" id="KW-0963">Cytoplasm</keyword>
<dbReference type="PANTHER" id="PTHR33692:SF1">
    <property type="entry name" value="RIBOSOME MATURATION FACTOR RIMM"/>
    <property type="match status" value="1"/>
</dbReference>
<proteinExistence type="inferred from homology"/>
<gene>
    <name evidence="5" type="primary">rimM</name>
    <name evidence="8" type="ORF">SAMN06265350_103101</name>
</gene>
<feature type="domain" description="Ribosome maturation factor RimM PRC barrel" evidence="7">
    <location>
        <begin position="102"/>
        <end position="168"/>
    </location>
</feature>
<dbReference type="Pfam" id="PF01782">
    <property type="entry name" value="RimM"/>
    <property type="match status" value="1"/>
</dbReference>
<dbReference type="GO" id="GO:0005737">
    <property type="term" value="C:cytoplasm"/>
    <property type="evidence" value="ECO:0007669"/>
    <property type="project" value="UniProtKB-SubCell"/>
</dbReference>
<dbReference type="InterPro" id="IPR009000">
    <property type="entry name" value="Transl_B-barrel_sf"/>
</dbReference>
<sequence length="174" mass="19971">MKAEDLFQIGYITKTKGLKGEVQVYFDVDDPENYLTADSVFLEIAGKYIPYFIEELRFQKNVAYIIFDELTTIEEAQKIVGKKLSILKKHVPKKSEKDFTLKDLKGFTAFDEESGELGEVKEVLELPQQFIATVIYKGKEILFPMNDQTLKGIDVKAKKFMVLLPDGLLDIYLE</sequence>
<evidence type="ECO:0000259" key="7">
    <source>
        <dbReference type="Pfam" id="PF24986"/>
    </source>
</evidence>
<name>A0A521C0N9_9SPHI</name>
<dbReference type="EMBL" id="FXSZ01000003">
    <property type="protein sequence ID" value="SMO53026.1"/>
    <property type="molecule type" value="Genomic_DNA"/>
</dbReference>
<accession>A0A521C0N9</accession>
<dbReference type="Proteomes" id="UP000315971">
    <property type="component" value="Unassembled WGS sequence"/>
</dbReference>
<dbReference type="SUPFAM" id="SSF50447">
    <property type="entry name" value="Translation proteins"/>
    <property type="match status" value="1"/>
</dbReference>
<dbReference type="Gene3D" id="2.30.30.240">
    <property type="entry name" value="PRC-barrel domain"/>
    <property type="match status" value="1"/>
</dbReference>
<dbReference type="GO" id="GO:0006364">
    <property type="term" value="P:rRNA processing"/>
    <property type="evidence" value="ECO:0007669"/>
    <property type="project" value="UniProtKB-UniRule"/>
</dbReference>
<reference evidence="8 9" key="1">
    <citation type="submission" date="2017-05" db="EMBL/GenBank/DDBJ databases">
        <authorList>
            <person name="Varghese N."/>
            <person name="Submissions S."/>
        </authorList>
    </citation>
    <scope>NUCLEOTIDE SEQUENCE [LARGE SCALE GENOMIC DNA]</scope>
    <source>
        <strain evidence="8 9">DSM 21342</strain>
    </source>
</reference>
<evidence type="ECO:0000313" key="8">
    <source>
        <dbReference type="EMBL" id="SMO53026.1"/>
    </source>
</evidence>
<dbReference type="InterPro" id="IPR011033">
    <property type="entry name" value="PRC_barrel-like_sf"/>
</dbReference>
<dbReference type="Pfam" id="PF24986">
    <property type="entry name" value="PRC_RimM"/>
    <property type="match status" value="1"/>
</dbReference>
<evidence type="ECO:0000256" key="2">
    <source>
        <dbReference type="ARBA" id="ARBA00022517"/>
    </source>
</evidence>
<keyword evidence="2 5" id="KW-0690">Ribosome biogenesis</keyword>
<keyword evidence="4 5" id="KW-0143">Chaperone</keyword>
<dbReference type="GO" id="GO:0043022">
    <property type="term" value="F:ribosome binding"/>
    <property type="evidence" value="ECO:0007669"/>
    <property type="project" value="InterPro"/>
</dbReference>
<dbReference type="RefSeq" id="WP_142602381.1">
    <property type="nucleotide sequence ID" value="NZ_FXSZ01000003.1"/>
</dbReference>
<comment type="subunit">
    <text evidence="5">Binds ribosomal protein uS19.</text>
</comment>
<evidence type="ECO:0000259" key="6">
    <source>
        <dbReference type="Pfam" id="PF01782"/>
    </source>
</evidence>
<evidence type="ECO:0000256" key="4">
    <source>
        <dbReference type="ARBA" id="ARBA00023186"/>
    </source>
</evidence>
<dbReference type="InterPro" id="IPR011961">
    <property type="entry name" value="RimM"/>
</dbReference>
<dbReference type="PANTHER" id="PTHR33692">
    <property type="entry name" value="RIBOSOME MATURATION FACTOR RIMM"/>
    <property type="match status" value="1"/>
</dbReference>
<evidence type="ECO:0000256" key="5">
    <source>
        <dbReference type="HAMAP-Rule" id="MF_00014"/>
    </source>
</evidence>
<dbReference type="InterPro" id="IPR036976">
    <property type="entry name" value="RimM_N_sf"/>
</dbReference>
<dbReference type="InterPro" id="IPR002676">
    <property type="entry name" value="RimM_N"/>
</dbReference>